<dbReference type="OrthoDB" id="9811036at2"/>
<keyword evidence="1" id="KW-0732">Signal</keyword>
<reference evidence="3 4" key="1">
    <citation type="submission" date="2006-05" db="EMBL/GenBank/DDBJ databases">
        <authorList>
            <person name="King G."/>
            <person name="Ferriera S."/>
            <person name="Johnson J."/>
            <person name="Kravitz S."/>
            <person name="Beeson K."/>
            <person name="Sutton G."/>
            <person name="Rogers Y.-H."/>
            <person name="Friedman R."/>
            <person name="Frazier M."/>
            <person name="Venter J.C."/>
        </authorList>
    </citation>
    <scope>NUCLEOTIDE SEQUENCE [LARGE SCALE GENOMIC DNA]</scope>
    <source>
        <strain evidence="4">ATCC 25650 / DSM 13394 / JCM 20685 / NBRC 16684 / NCIMB 2208 / IAM 12614 / B1</strain>
    </source>
</reference>
<evidence type="ECO:0000259" key="2">
    <source>
        <dbReference type="Pfam" id="PF11412"/>
    </source>
</evidence>
<feature type="chain" id="PRO_5002627871" description="Thiol:disulfide interchange protein DsbD N-terminal domain-containing protein" evidence="1">
    <location>
        <begin position="22"/>
        <end position="273"/>
    </location>
</feature>
<accession>A0NV84</accession>
<dbReference type="InterPro" id="IPR028250">
    <property type="entry name" value="DsbDN"/>
</dbReference>
<dbReference type="Pfam" id="PF11412">
    <property type="entry name" value="DsbD_N"/>
    <property type="match status" value="1"/>
</dbReference>
<feature type="domain" description="Thiol:disulfide interchange protein DsbD N-terminal" evidence="2">
    <location>
        <begin position="43"/>
        <end position="148"/>
    </location>
</feature>
<dbReference type="eggNOG" id="COG4233">
    <property type="taxonomic scope" value="Bacteria"/>
</dbReference>
<proteinExistence type="predicted"/>
<evidence type="ECO:0000256" key="1">
    <source>
        <dbReference type="SAM" id="SignalP"/>
    </source>
</evidence>
<sequence>MKRSVVAFAVALAVLAPPAHAAMTGWTEVQGGAVRLIASGPLKDGHYEAGLEFMLEPGWHTYWRYPGEAGIPPLIDTSASANLKSMEVLFPVPERYDDGFSESIVYHNGIVLPLRIQPETVDQPMTLSLDVFFGICNEICVPGDASLTLDLVPDDQTDSLAQTLIARDLDAVPDVGPSEDLQIKTVTLSATGDALDIEVQAPEGTSPDLFAAAPEGSYIGLPKPTGQSSQGPVWRLPLKGMKTTETDTDLRLVLSADGRAIEQLFAIDPAWLK</sequence>
<gene>
    <name evidence="3" type="ORF">SIAM614_06193</name>
</gene>
<name>A0NV84_ROSAI</name>
<evidence type="ECO:0000313" key="3">
    <source>
        <dbReference type="EMBL" id="EAV43351.1"/>
    </source>
</evidence>
<dbReference type="AlphaFoldDB" id="A0NV84"/>
<comment type="caution">
    <text evidence="3">The sequence shown here is derived from an EMBL/GenBank/DDBJ whole genome shotgun (WGS) entry which is preliminary data.</text>
</comment>
<protein>
    <recommendedName>
        <fullName evidence="2">Thiol:disulfide interchange protein DsbD N-terminal domain-containing protein</fullName>
    </recommendedName>
</protein>
<feature type="signal peptide" evidence="1">
    <location>
        <begin position="1"/>
        <end position="21"/>
    </location>
</feature>
<organism evidence="3 4">
    <name type="scientific">Roseibium aggregatum (strain ATCC 25650 / DSM 13394 / JCM 20685 / NBRC 16684 / NCIMB 2208 / IAM 12614 / B1)</name>
    <name type="common">Stappia aggregata</name>
    <dbReference type="NCBI Taxonomy" id="384765"/>
    <lineage>
        <taxon>Bacteria</taxon>
        <taxon>Pseudomonadati</taxon>
        <taxon>Pseudomonadota</taxon>
        <taxon>Alphaproteobacteria</taxon>
        <taxon>Hyphomicrobiales</taxon>
        <taxon>Stappiaceae</taxon>
        <taxon>Roseibium</taxon>
    </lineage>
</organism>
<dbReference type="RefSeq" id="WP_006935710.1">
    <property type="nucleotide sequence ID" value="NZ_AAUW01000010.1"/>
</dbReference>
<dbReference type="GeneID" id="68847326"/>
<dbReference type="Proteomes" id="UP000004848">
    <property type="component" value="Unassembled WGS sequence"/>
</dbReference>
<dbReference type="EMBL" id="AAUW01000010">
    <property type="protein sequence ID" value="EAV43351.1"/>
    <property type="molecule type" value="Genomic_DNA"/>
</dbReference>
<evidence type="ECO:0000313" key="4">
    <source>
        <dbReference type="Proteomes" id="UP000004848"/>
    </source>
</evidence>